<dbReference type="GO" id="GO:1990298">
    <property type="term" value="C:bub1-bub3 complex"/>
    <property type="evidence" value="ECO:0007669"/>
    <property type="project" value="EnsemblFungi"/>
</dbReference>
<evidence type="ECO:0000313" key="4">
    <source>
        <dbReference type="EMBL" id="CCF57579.1"/>
    </source>
</evidence>
<dbReference type="Gene3D" id="2.130.10.10">
    <property type="entry name" value="YVTN repeat-like/Quinoprotein amine dehydrogenase"/>
    <property type="match status" value="1"/>
</dbReference>
<dbReference type="SUPFAM" id="SSF50978">
    <property type="entry name" value="WD40 repeat-like"/>
    <property type="match status" value="1"/>
</dbReference>
<keyword evidence="5" id="KW-1185">Reference proteome</keyword>
<dbReference type="InParanoid" id="H2AT79"/>
<dbReference type="KEGG" id="kaf:KAFR_0C05880"/>
<dbReference type="AlphaFoldDB" id="H2AT79"/>
<dbReference type="Proteomes" id="UP000005220">
    <property type="component" value="Chromosome 3"/>
</dbReference>
<gene>
    <name evidence="4" type="primary">KAFR0C05880</name>
    <name evidence="4" type="ORF">KAFR_0C05880</name>
</gene>
<dbReference type="RefSeq" id="XP_003956714.1">
    <property type="nucleotide sequence ID" value="XM_003956665.1"/>
</dbReference>
<dbReference type="GeneID" id="13885497"/>
<dbReference type="FunCoup" id="H2AT79">
    <property type="interactions" value="323"/>
</dbReference>
<dbReference type="SMART" id="SM00320">
    <property type="entry name" value="WD40"/>
    <property type="match status" value="2"/>
</dbReference>
<evidence type="ECO:0000313" key="5">
    <source>
        <dbReference type="Proteomes" id="UP000005220"/>
    </source>
</evidence>
<dbReference type="EMBL" id="HE650823">
    <property type="protein sequence ID" value="CCF57579.1"/>
    <property type="molecule type" value="Genomic_DNA"/>
</dbReference>
<dbReference type="GO" id="GO:0007094">
    <property type="term" value="P:mitotic spindle assembly checkpoint signaling"/>
    <property type="evidence" value="ECO:0007669"/>
    <property type="project" value="EnsemblFungi"/>
</dbReference>
<dbReference type="GO" id="GO:0000776">
    <property type="term" value="C:kinetochore"/>
    <property type="evidence" value="ECO:0007669"/>
    <property type="project" value="EnsemblFungi"/>
</dbReference>
<keyword evidence="1 3" id="KW-0853">WD repeat</keyword>
<reference evidence="4 5" key="1">
    <citation type="journal article" date="2011" name="Proc. Natl. Acad. Sci. U.S.A.">
        <title>Evolutionary erosion of yeast sex chromosomes by mating-type switching accidents.</title>
        <authorList>
            <person name="Gordon J.L."/>
            <person name="Armisen D."/>
            <person name="Proux-Wera E."/>
            <person name="Oheigeartaigh S.S."/>
            <person name="Byrne K.P."/>
            <person name="Wolfe K.H."/>
        </authorList>
    </citation>
    <scope>NUCLEOTIDE SEQUENCE [LARGE SCALE GENOMIC DNA]</scope>
    <source>
        <strain evidence="5">ATCC 22294 / BCRC 22015 / CBS 2517 / CECT 1963 / NBRC 1671 / NRRL Y-8276</strain>
    </source>
</reference>
<dbReference type="InterPro" id="IPR001680">
    <property type="entry name" value="WD40_rpt"/>
</dbReference>
<accession>H2AT79</accession>
<dbReference type="OrthoDB" id="10262475at2759"/>
<dbReference type="GO" id="GO:0033597">
    <property type="term" value="C:mitotic checkpoint complex"/>
    <property type="evidence" value="ECO:0007669"/>
    <property type="project" value="EnsemblFungi"/>
</dbReference>
<evidence type="ECO:0000256" key="3">
    <source>
        <dbReference type="PROSITE-ProRule" id="PRU00221"/>
    </source>
</evidence>
<dbReference type="GO" id="GO:0044774">
    <property type="term" value="P:mitotic DNA integrity checkpoint signaling"/>
    <property type="evidence" value="ECO:0007669"/>
    <property type="project" value="EnsemblFungi"/>
</dbReference>
<feature type="repeat" description="WD" evidence="3">
    <location>
        <begin position="242"/>
        <end position="276"/>
    </location>
</feature>
<dbReference type="GO" id="GO:1902499">
    <property type="term" value="P:positive regulation of protein autoubiquitination"/>
    <property type="evidence" value="ECO:0007669"/>
    <property type="project" value="EnsemblFungi"/>
</dbReference>
<dbReference type="InterPro" id="IPR015943">
    <property type="entry name" value="WD40/YVTN_repeat-like_dom_sf"/>
</dbReference>
<dbReference type="GO" id="GO:0043130">
    <property type="term" value="F:ubiquitin binding"/>
    <property type="evidence" value="ECO:0007669"/>
    <property type="project" value="EnsemblFungi"/>
</dbReference>
<organism evidence="4 5">
    <name type="scientific">Kazachstania africana (strain ATCC 22294 / BCRC 22015 / CBS 2517 / CECT 1963 / NBRC 1671 / NRRL Y-8276)</name>
    <name type="common">Yeast</name>
    <name type="synonym">Kluyveromyces africanus</name>
    <dbReference type="NCBI Taxonomy" id="1071382"/>
    <lineage>
        <taxon>Eukaryota</taxon>
        <taxon>Fungi</taxon>
        <taxon>Dikarya</taxon>
        <taxon>Ascomycota</taxon>
        <taxon>Saccharomycotina</taxon>
        <taxon>Saccharomycetes</taxon>
        <taxon>Saccharomycetales</taxon>
        <taxon>Saccharomycetaceae</taxon>
        <taxon>Kazachstania</taxon>
    </lineage>
</organism>
<sequence>MNNSTHKLLPDVPDDYISDIKIFENKILVTAWDGTLSVYEVNNESTEVTLSSRVTHNFPLLTSCMIDSMIYVGSVQGELLKYDLEKGALNQLFNNDDDNQIAQLGICKMFQCKDRCLLAASWDGILQFINTETYQLIKVIRLAVNVKVLTMDCDGEQIVIVTTGNKIRWLKNLFDESSQDVEIQSPLKFQIRDIKLTTNGTGYVVSSIDGRVAVEYFEDQSKQFAFRCHRMNLTDTQFVFPVNTLAFLPKSNTLYTGGSDGCVSCWSLDTKRKIRQYARFDSNSVVKLCCSEKALVIATSDDSFKTNATVTSDIELQSSNIYIDFF</sequence>
<dbReference type="STRING" id="1071382.H2AT79"/>
<name>H2AT79_KAZAF</name>
<evidence type="ECO:0000256" key="2">
    <source>
        <dbReference type="ARBA" id="ARBA00022737"/>
    </source>
</evidence>
<dbReference type="eggNOG" id="KOG1036">
    <property type="taxonomic scope" value="Eukaryota"/>
</dbReference>
<dbReference type="InterPro" id="IPR036322">
    <property type="entry name" value="WD40_repeat_dom_sf"/>
</dbReference>
<evidence type="ECO:0000256" key="1">
    <source>
        <dbReference type="ARBA" id="ARBA00022574"/>
    </source>
</evidence>
<protein>
    <submittedName>
        <fullName evidence="4">Uncharacterized protein</fullName>
    </submittedName>
</protein>
<dbReference type="PANTHER" id="PTHR10971">
    <property type="entry name" value="MRNA EXPORT FACTOR AND BUB3"/>
    <property type="match status" value="1"/>
</dbReference>
<proteinExistence type="predicted"/>
<keyword evidence="2" id="KW-0677">Repeat</keyword>
<dbReference type="PROSITE" id="PS50082">
    <property type="entry name" value="WD_REPEATS_2"/>
    <property type="match status" value="1"/>
</dbReference>
<dbReference type="HOGENOM" id="CLU_038526_2_0_1"/>